<organism evidence="5 6">
    <name type="scientific">Phyllobacterium phragmitis</name>
    <dbReference type="NCBI Taxonomy" id="2670329"/>
    <lineage>
        <taxon>Bacteria</taxon>
        <taxon>Pseudomonadati</taxon>
        <taxon>Pseudomonadota</taxon>
        <taxon>Alphaproteobacteria</taxon>
        <taxon>Hyphomicrobiales</taxon>
        <taxon>Phyllobacteriaceae</taxon>
        <taxon>Phyllobacterium</taxon>
    </lineage>
</organism>
<keyword evidence="3" id="KW-0472">Membrane</keyword>
<reference evidence="5 6" key="1">
    <citation type="submission" date="2018-02" db="EMBL/GenBank/DDBJ databases">
        <title>The draft genome of Phyllobacterium sp. 1N-3.</title>
        <authorList>
            <person name="Liu L."/>
            <person name="Li L."/>
            <person name="Zhang X."/>
            <person name="Wang T."/>
            <person name="Liang L."/>
        </authorList>
    </citation>
    <scope>NUCLEOTIDE SEQUENCE [LARGE SCALE GENOMIC DNA]</scope>
    <source>
        <strain evidence="5 6">1N-3</strain>
    </source>
</reference>
<evidence type="ECO:0000313" key="6">
    <source>
        <dbReference type="Proteomes" id="UP000239434"/>
    </source>
</evidence>
<dbReference type="SUPFAM" id="SSF55874">
    <property type="entry name" value="ATPase domain of HSP90 chaperone/DNA topoisomerase II/histidine kinase"/>
    <property type="match status" value="1"/>
</dbReference>
<accession>A0A2S9IKS2</accession>
<keyword evidence="5" id="KW-0808">Transferase</keyword>
<evidence type="ECO:0000259" key="4">
    <source>
        <dbReference type="PROSITE" id="PS50109"/>
    </source>
</evidence>
<sequence length="415" mass="46500">MNDWLKRFLAMLPYIGLAAAVFLGCWSFLRADSYRAQTDLISNQISEIQWLSSQAREKIAHVTGYLQLPKLTEDQQRQLVQNVRLLDFNLNTLLSLNYVESFLNTADIGRLQRALETVDKEILPLVEAGNQCDEALARVLAMEEDLFRVSSAAVDHSRTFSETARIETEAAKNRLIFAFALGSLIITAILIHQRIMFARRKDRHLRSFSSLFAHMTRTRISALCLFLQDLNSNEKPDPEMVEAARQAAIELDNINDGLMKISYSGRNAGREPLCDILETIKLERSCHIELRISPAACVLPVPASQIGLIVDELVRNAEKAVCDTQNPKITINAWLKKRYFRRPRLVLNVIDNGPGMNPDVLKKATDPFFSTKAGRHVGLGLTSCSEMLKAIAGKLEIMSTSGVGTSVQIEYPLKA</sequence>
<dbReference type="InterPro" id="IPR003594">
    <property type="entry name" value="HATPase_dom"/>
</dbReference>
<dbReference type="EMBL" id="PVBR01000024">
    <property type="protein sequence ID" value="PRD41133.1"/>
    <property type="molecule type" value="Genomic_DNA"/>
</dbReference>
<keyword evidence="6" id="KW-1185">Reference proteome</keyword>
<dbReference type="Pfam" id="PF02518">
    <property type="entry name" value="HATPase_c"/>
    <property type="match status" value="1"/>
</dbReference>
<dbReference type="SMART" id="SM00387">
    <property type="entry name" value="HATPase_c"/>
    <property type="match status" value="1"/>
</dbReference>
<dbReference type="InterPro" id="IPR005467">
    <property type="entry name" value="His_kinase_dom"/>
</dbReference>
<dbReference type="AlphaFoldDB" id="A0A2S9IKS2"/>
<dbReference type="RefSeq" id="WP_105744751.1">
    <property type="nucleotide sequence ID" value="NZ_PVBR01000024.1"/>
</dbReference>
<name>A0A2S9IKS2_9HYPH</name>
<keyword evidence="3" id="KW-0812">Transmembrane</keyword>
<dbReference type="InterPro" id="IPR004358">
    <property type="entry name" value="Sig_transdc_His_kin-like_C"/>
</dbReference>
<dbReference type="GO" id="GO:0004673">
    <property type="term" value="F:protein histidine kinase activity"/>
    <property type="evidence" value="ECO:0007669"/>
    <property type="project" value="UniProtKB-EC"/>
</dbReference>
<gene>
    <name evidence="5" type="ORF">C5748_23105</name>
</gene>
<dbReference type="PROSITE" id="PS51257">
    <property type="entry name" value="PROKAR_LIPOPROTEIN"/>
    <property type="match status" value="1"/>
</dbReference>
<evidence type="ECO:0000256" key="3">
    <source>
        <dbReference type="SAM" id="Phobius"/>
    </source>
</evidence>
<keyword evidence="5" id="KW-0418">Kinase</keyword>
<proteinExistence type="predicted"/>
<dbReference type="Gene3D" id="3.30.565.10">
    <property type="entry name" value="Histidine kinase-like ATPase, C-terminal domain"/>
    <property type="match status" value="1"/>
</dbReference>
<comment type="catalytic activity">
    <reaction evidence="1">
        <text>ATP + protein L-histidine = ADP + protein N-phospho-L-histidine.</text>
        <dbReference type="EC" id="2.7.13.3"/>
    </reaction>
</comment>
<dbReference type="PANTHER" id="PTHR43065">
    <property type="entry name" value="SENSOR HISTIDINE KINASE"/>
    <property type="match status" value="1"/>
</dbReference>
<evidence type="ECO:0000256" key="1">
    <source>
        <dbReference type="ARBA" id="ARBA00000085"/>
    </source>
</evidence>
<evidence type="ECO:0000256" key="2">
    <source>
        <dbReference type="ARBA" id="ARBA00012438"/>
    </source>
</evidence>
<protein>
    <recommendedName>
        <fullName evidence="2">histidine kinase</fullName>
        <ecNumber evidence="2">2.7.13.3</ecNumber>
    </recommendedName>
</protein>
<comment type="caution">
    <text evidence="5">The sequence shown here is derived from an EMBL/GenBank/DDBJ whole genome shotgun (WGS) entry which is preliminary data.</text>
</comment>
<feature type="transmembrane region" description="Helical" evidence="3">
    <location>
        <begin position="175"/>
        <end position="197"/>
    </location>
</feature>
<dbReference type="Proteomes" id="UP000239434">
    <property type="component" value="Unassembled WGS sequence"/>
</dbReference>
<dbReference type="EC" id="2.7.13.3" evidence="2"/>
<dbReference type="PRINTS" id="PR00344">
    <property type="entry name" value="BCTRLSENSOR"/>
</dbReference>
<keyword evidence="3" id="KW-1133">Transmembrane helix</keyword>
<feature type="domain" description="Histidine kinase" evidence="4">
    <location>
        <begin position="211"/>
        <end position="415"/>
    </location>
</feature>
<dbReference type="InterPro" id="IPR036890">
    <property type="entry name" value="HATPase_C_sf"/>
</dbReference>
<evidence type="ECO:0000313" key="5">
    <source>
        <dbReference type="EMBL" id="PRD41133.1"/>
    </source>
</evidence>
<dbReference type="PROSITE" id="PS50109">
    <property type="entry name" value="HIS_KIN"/>
    <property type="match status" value="1"/>
</dbReference>